<dbReference type="EMBL" id="PDNA01000096">
    <property type="protein sequence ID" value="PGH14171.1"/>
    <property type="molecule type" value="Genomic_DNA"/>
</dbReference>
<comment type="caution">
    <text evidence="1">The sequence shown here is derived from an EMBL/GenBank/DDBJ whole genome shotgun (WGS) entry which is preliminary data.</text>
</comment>
<reference evidence="1 2" key="1">
    <citation type="submission" date="2017-10" db="EMBL/GenBank/DDBJ databases">
        <title>Comparative genomics in systemic dimorphic fungi from Ajellomycetaceae.</title>
        <authorList>
            <person name="Munoz J.F."/>
            <person name="Mcewen J.G."/>
            <person name="Clay O.K."/>
            <person name="Cuomo C.A."/>
        </authorList>
    </citation>
    <scope>NUCLEOTIDE SEQUENCE [LARGE SCALE GENOMIC DNA]</scope>
    <source>
        <strain evidence="1 2">UAMH7299</strain>
    </source>
</reference>
<dbReference type="Proteomes" id="UP000224634">
    <property type="component" value="Unassembled WGS sequence"/>
</dbReference>
<evidence type="ECO:0000313" key="1">
    <source>
        <dbReference type="EMBL" id="PGH14171.1"/>
    </source>
</evidence>
<dbReference type="OrthoDB" id="5417895at2759"/>
<gene>
    <name evidence="1" type="ORF">AJ80_06040</name>
</gene>
<dbReference type="InterPro" id="IPR052973">
    <property type="entry name" value="Fungal_sec-metab_reg_TF"/>
</dbReference>
<evidence type="ECO:0008006" key="3">
    <source>
        <dbReference type="Google" id="ProtNLM"/>
    </source>
</evidence>
<dbReference type="PANTHER" id="PTHR35392:SF2">
    <property type="entry name" value="ZN(II)2CYS6 TRANSCRIPTION FACTOR (EUROFUNG)"/>
    <property type="match status" value="1"/>
</dbReference>
<evidence type="ECO:0000313" key="2">
    <source>
        <dbReference type="Proteomes" id="UP000224634"/>
    </source>
</evidence>
<proteinExistence type="predicted"/>
<name>A0A2B7XZG7_POLH7</name>
<protein>
    <recommendedName>
        <fullName evidence="3">Zn(2)-C6 fungal-type domain-containing protein</fullName>
    </recommendedName>
</protein>
<dbReference type="STRING" id="1447883.A0A2B7XZG7"/>
<keyword evidence="2" id="KW-1185">Reference proteome</keyword>
<accession>A0A2B7XZG7</accession>
<dbReference type="PANTHER" id="PTHR35392">
    <property type="entry name" value="ZN(II)2CYS6 TRANSCRIPTION FACTOR (EUROFUNG)-RELATED-RELATED"/>
    <property type="match status" value="1"/>
</dbReference>
<organism evidence="1 2">
    <name type="scientific">Polytolypa hystricis (strain UAMH7299)</name>
    <dbReference type="NCBI Taxonomy" id="1447883"/>
    <lineage>
        <taxon>Eukaryota</taxon>
        <taxon>Fungi</taxon>
        <taxon>Dikarya</taxon>
        <taxon>Ascomycota</taxon>
        <taxon>Pezizomycotina</taxon>
        <taxon>Eurotiomycetes</taxon>
        <taxon>Eurotiomycetidae</taxon>
        <taxon>Onygenales</taxon>
        <taxon>Onygenales incertae sedis</taxon>
        <taxon>Polytolypa</taxon>
    </lineage>
</organism>
<sequence>MGRKPNAIVSEFFSRGAKLRDSSNRYEHTCKLCGQNFPKGRADSLLSHLTKTCQAISASDKQRVIRLWRITPDGANGKKSSASSRMVRGKTLNLPFAAKQGGFGGLNGLNVLAEASRRVGASDEMDPHDYSAAEVVGGEKSVVVDPALESLEKHNAASTPEARLQAALGGCASPSTAMVNHAESTSPAPAFMNNHSGPPDSIPDARQCSQLSLIAASANEMVTQEGALPLDPDNASDFDHATQRAALYPRPIAINPHPQAVAPPGFMNNFGELNNQPAKHKARSQFSEERRKEVQLVRKMGACLRCRMLKKTCSPGDPCTQCKNIQNPRVWMECCIRTRLTGQLEVYSAGLHTTLAYHDANNIKNQVPFEHSAGRMEMFYFDSHPPKFLTFGVLHGQKHLAPSLDQQLIATNDGEFGVPMQEVHLLDGDAEELATKLEVYMKQMASYFFDSEQSDFVRATVKIAWELSQSTSDDLLDGVLQLWIATRIVVDPTLQWQAYLNPTLPATTMQPLSSTSNESRVPIDQVNHPDSFSLLCSQLRGAAEKRAAKLAKAVLNKVEQRLLQKQREGNFRTFLGSMILLNCVERMTWFFQTWDREEYTDRWPLDHRPSHFAMQGDRLSGIVAMHLKMRALAPACVIDGETHILRAKDSSKEDAVQWFNAINVTANYLADRELARFDPSDSRSLDLKFCCKLFPPLEVATAPPPPTTTTTTTAF</sequence>
<dbReference type="AlphaFoldDB" id="A0A2B7XZG7"/>